<dbReference type="InterPro" id="IPR033985">
    <property type="entry name" value="SusD-like_N"/>
</dbReference>
<evidence type="ECO:0000259" key="7">
    <source>
        <dbReference type="Pfam" id="PF07980"/>
    </source>
</evidence>
<organism evidence="9 10">
    <name type="scientific">Draconibacterium sediminis</name>
    <dbReference type="NCBI Taxonomy" id="1544798"/>
    <lineage>
        <taxon>Bacteria</taxon>
        <taxon>Pseudomonadati</taxon>
        <taxon>Bacteroidota</taxon>
        <taxon>Bacteroidia</taxon>
        <taxon>Marinilabiliales</taxon>
        <taxon>Prolixibacteraceae</taxon>
        <taxon>Draconibacterium</taxon>
    </lineage>
</organism>
<evidence type="ECO:0000256" key="3">
    <source>
        <dbReference type="ARBA" id="ARBA00022729"/>
    </source>
</evidence>
<dbReference type="InterPro" id="IPR012944">
    <property type="entry name" value="SusD_RagB_dom"/>
</dbReference>
<evidence type="ECO:0000256" key="5">
    <source>
        <dbReference type="ARBA" id="ARBA00023237"/>
    </source>
</evidence>
<dbReference type="Gene3D" id="1.25.40.390">
    <property type="match status" value="1"/>
</dbReference>
<dbReference type="OrthoDB" id="1096885at2"/>
<dbReference type="STRING" id="1544798.LH29_21820"/>
<dbReference type="GO" id="GO:0009279">
    <property type="term" value="C:cell outer membrane"/>
    <property type="evidence" value="ECO:0007669"/>
    <property type="project" value="UniProtKB-SubCell"/>
</dbReference>
<evidence type="ECO:0008006" key="11">
    <source>
        <dbReference type="Google" id="ProtNLM"/>
    </source>
</evidence>
<keyword evidence="10" id="KW-1185">Reference proteome</keyword>
<dbReference type="EMBL" id="JRHC01000007">
    <property type="protein sequence ID" value="KJF41932.1"/>
    <property type="molecule type" value="Genomic_DNA"/>
</dbReference>
<dbReference type="Pfam" id="PF14322">
    <property type="entry name" value="SusD-like_3"/>
    <property type="match status" value="1"/>
</dbReference>
<accession>A0A0D8J4U9</accession>
<dbReference type="Proteomes" id="UP000032544">
    <property type="component" value="Unassembled WGS sequence"/>
</dbReference>
<evidence type="ECO:0000313" key="9">
    <source>
        <dbReference type="EMBL" id="KJF41932.1"/>
    </source>
</evidence>
<dbReference type="AlphaFoldDB" id="A0A0D8J4U9"/>
<evidence type="ECO:0000256" key="2">
    <source>
        <dbReference type="ARBA" id="ARBA00006275"/>
    </source>
</evidence>
<evidence type="ECO:0000313" key="10">
    <source>
        <dbReference type="Proteomes" id="UP000032544"/>
    </source>
</evidence>
<evidence type="ECO:0000256" key="1">
    <source>
        <dbReference type="ARBA" id="ARBA00004442"/>
    </source>
</evidence>
<evidence type="ECO:0000256" key="6">
    <source>
        <dbReference type="SAM" id="SignalP"/>
    </source>
</evidence>
<dbReference type="PROSITE" id="PS51257">
    <property type="entry name" value="PROKAR_LIPOPROTEIN"/>
    <property type="match status" value="1"/>
</dbReference>
<gene>
    <name evidence="9" type="ORF">LH29_21820</name>
</gene>
<dbReference type="InterPro" id="IPR011990">
    <property type="entry name" value="TPR-like_helical_dom_sf"/>
</dbReference>
<protein>
    <recommendedName>
        <fullName evidence="11">Carbohydrate-binding protein SusD</fullName>
    </recommendedName>
</protein>
<comment type="caution">
    <text evidence="9">The sequence shown here is derived from an EMBL/GenBank/DDBJ whole genome shotgun (WGS) entry which is preliminary data.</text>
</comment>
<name>A0A0D8J4U9_9BACT</name>
<feature type="domain" description="SusD-like N-terminal" evidence="8">
    <location>
        <begin position="121"/>
        <end position="240"/>
    </location>
</feature>
<comment type="similarity">
    <text evidence="2">Belongs to the SusD family.</text>
</comment>
<evidence type="ECO:0000256" key="4">
    <source>
        <dbReference type="ARBA" id="ARBA00023136"/>
    </source>
</evidence>
<dbReference type="SUPFAM" id="SSF48452">
    <property type="entry name" value="TPR-like"/>
    <property type="match status" value="1"/>
</dbReference>
<keyword evidence="3 6" id="KW-0732">Signal</keyword>
<keyword evidence="4" id="KW-0472">Membrane</keyword>
<feature type="chain" id="PRO_5002331123" description="Carbohydrate-binding protein SusD" evidence="6">
    <location>
        <begin position="26"/>
        <end position="655"/>
    </location>
</feature>
<sequence length="655" mass="74392">MKNMKKIVEYSLLMLVLIFVSTSCDDVLDQKSVDSFTEESVFVDINLTEAYLGKCYDAIGGRGGWSNWDNSGTLGLREDLLAGATDEMLCIHRPNEYKNIKGTMSPDELGHFGNNRFAWIRWEPLYSNIKNVNILLANIDNVPENVSTDADLKARIKAEAYFIRAFDYTNLMRSYGGLILIDSPFELDEDFSTVTRASLDETLAFILADVDKAIAGLPMKDDIEQGRATKGAAAALKSRLLSWSTGVLMHGDYSSDPLVSFQSTSRQSLLNDAKTIAKAIMDGQYGTYALTGSTDDPPMPLSEEDSKAYSDNFFNIFTQTGEWNDEVMWGVQHNQADGNRIRQNQWWGPNGYHNWGNNNPLEPVVRKFEMADGTPFDWDKYNPGDEIFRVATTDELATDPEMNPYIGREPRFYATVLFDGAKWQPRPSDAAGIDPTGLIQTGYKLGTSMSAYVGLDQTTFRTNIEAFINSTTDGYTPGLDTRQGLIESWNGTKVGYYVKKYCEEDIAGQFYQNRNTWIEFRYAEVVMDYAEACIELGEVEEGINALNMVRNRAGLPDRVTTDQAQAREWYRHERQIEFFGEGDRYYMMRKWMIVEDVIVDANPMRIYHFNDGTIWNYDKSVTADERLFSEEAYWQPISRSEMNKAPQLTNNPGYN</sequence>
<dbReference type="Pfam" id="PF07980">
    <property type="entry name" value="SusD_RagB"/>
    <property type="match status" value="1"/>
</dbReference>
<evidence type="ECO:0000259" key="8">
    <source>
        <dbReference type="Pfam" id="PF14322"/>
    </source>
</evidence>
<feature type="domain" description="RagB/SusD" evidence="7">
    <location>
        <begin position="335"/>
        <end position="654"/>
    </location>
</feature>
<proteinExistence type="inferred from homology"/>
<keyword evidence="5" id="KW-0998">Cell outer membrane</keyword>
<reference evidence="9 10" key="1">
    <citation type="submission" date="2014-09" db="EMBL/GenBank/DDBJ databases">
        <title>Draft Genome Sequence of Draconibacterium sp. JN14CK-3.</title>
        <authorList>
            <person name="Dong C."/>
            <person name="Lai Q."/>
            <person name="Shao Z."/>
        </authorList>
    </citation>
    <scope>NUCLEOTIDE SEQUENCE [LARGE SCALE GENOMIC DNA]</scope>
    <source>
        <strain evidence="9 10">JN14CK-3</strain>
    </source>
</reference>
<comment type="subcellular location">
    <subcellularLocation>
        <location evidence="1">Cell outer membrane</location>
    </subcellularLocation>
</comment>
<dbReference type="PATRIC" id="fig|1544798.3.peg.4543"/>
<feature type="signal peptide" evidence="6">
    <location>
        <begin position="1"/>
        <end position="25"/>
    </location>
</feature>